<dbReference type="InterPro" id="IPR050586">
    <property type="entry name" value="CPA3_Na-H_Antiporter_D"/>
</dbReference>
<dbReference type="GO" id="GO:0042773">
    <property type="term" value="P:ATP synthesis coupled electron transport"/>
    <property type="evidence" value="ECO:0007669"/>
    <property type="project" value="InterPro"/>
</dbReference>
<keyword evidence="3 6" id="KW-0812">Transmembrane</keyword>
<name>A0A6B0T6H5_9EURY</name>
<feature type="transmembrane region" description="Helical" evidence="6">
    <location>
        <begin position="236"/>
        <end position="262"/>
    </location>
</feature>
<evidence type="ECO:0000313" key="8">
    <source>
        <dbReference type="EMBL" id="MXR50480.1"/>
    </source>
</evidence>
<dbReference type="RefSeq" id="WP_159762606.1">
    <property type="nucleotide sequence ID" value="NZ_WUUT01000001.1"/>
</dbReference>
<dbReference type="GO" id="GO:0005886">
    <property type="term" value="C:plasma membrane"/>
    <property type="evidence" value="ECO:0007669"/>
    <property type="project" value="UniProtKB-SubCell"/>
</dbReference>
<dbReference type="Pfam" id="PF00361">
    <property type="entry name" value="Proton_antipo_M"/>
    <property type="match status" value="1"/>
</dbReference>
<evidence type="ECO:0000256" key="3">
    <source>
        <dbReference type="ARBA" id="ARBA00022692"/>
    </source>
</evidence>
<feature type="transmembrane region" description="Helical" evidence="6">
    <location>
        <begin position="282"/>
        <end position="307"/>
    </location>
</feature>
<feature type="transmembrane region" description="Helical" evidence="6">
    <location>
        <begin position="107"/>
        <end position="126"/>
    </location>
</feature>
<feature type="transmembrane region" description="Helical" evidence="6">
    <location>
        <begin position="343"/>
        <end position="369"/>
    </location>
</feature>
<feature type="transmembrane region" description="Helical" evidence="6">
    <location>
        <begin position="390"/>
        <end position="416"/>
    </location>
</feature>
<feature type="transmembrane region" description="Helical" evidence="6">
    <location>
        <begin position="314"/>
        <end position="337"/>
    </location>
</feature>
<reference evidence="8 9" key="1">
    <citation type="submission" date="2019-12" db="EMBL/GenBank/DDBJ databases">
        <title>Isolation and characterization of three novel carbon monoxide-oxidizing members of Halobacteria from salione crusts and soils.</title>
        <authorList>
            <person name="Myers M.R."/>
            <person name="King G.M."/>
        </authorList>
    </citation>
    <scope>NUCLEOTIDE SEQUENCE [LARGE SCALE GENOMIC DNA]</scope>
    <source>
        <strain evidence="8 9">WSH3</strain>
    </source>
</reference>
<evidence type="ECO:0000259" key="7">
    <source>
        <dbReference type="Pfam" id="PF00361"/>
    </source>
</evidence>
<dbReference type="Proteomes" id="UP000466535">
    <property type="component" value="Unassembled WGS sequence"/>
</dbReference>
<protein>
    <submittedName>
        <fullName evidence="8">Na+/H+ antiporter subunit D</fullName>
    </submittedName>
</protein>
<dbReference type="InterPro" id="IPR001750">
    <property type="entry name" value="ND/Mrp_TM"/>
</dbReference>
<comment type="subcellular location">
    <subcellularLocation>
        <location evidence="1">Cell membrane</location>
        <topology evidence="1">Multi-pass membrane protein</topology>
    </subcellularLocation>
</comment>
<keyword evidence="4 6" id="KW-1133">Transmembrane helix</keyword>
<proteinExistence type="predicted"/>
<evidence type="ECO:0000256" key="2">
    <source>
        <dbReference type="ARBA" id="ARBA00022475"/>
    </source>
</evidence>
<comment type="caution">
    <text evidence="8">The sequence shown here is derived from an EMBL/GenBank/DDBJ whole genome shotgun (WGS) entry which is preliminary data.</text>
</comment>
<evidence type="ECO:0000256" key="4">
    <source>
        <dbReference type="ARBA" id="ARBA00022989"/>
    </source>
</evidence>
<dbReference type="PRINTS" id="PR01437">
    <property type="entry name" value="NUOXDRDTASE4"/>
</dbReference>
<evidence type="ECO:0000256" key="1">
    <source>
        <dbReference type="ARBA" id="ARBA00004651"/>
    </source>
</evidence>
<dbReference type="EMBL" id="WUUT01000001">
    <property type="protein sequence ID" value="MXR50480.1"/>
    <property type="molecule type" value="Genomic_DNA"/>
</dbReference>
<dbReference type="PANTHER" id="PTHR42703:SF1">
    <property type="entry name" value="NA(+)_H(+) ANTIPORTER SUBUNIT D1"/>
    <property type="match status" value="1"/>
</dbReference>
<evidence type="ECO:0000256" key="5">
    <source>
        <dbReference type="ARBA" id="ARBA00023136"/>
    </source>
</evidence>
<feature type="transmembrane region" description="Helical" evidence="6">
    <location>
        <begin position="132"/>
        <end position="150"/>
    </location>
</feature>
<dbReference type="AlphaFoldDB" id="A0A6B0T6H5"/>
<feature type="transmembrane region" description="Helical" evidence="6">
    <location>
        <begin position="162"/>
        <end position="182"/>
    </location>
</feature>
<dbReference type="GO" id="GO:0008137">
    <property type="term" value="F:NADH dehydrogenase (ubiquinone) activity"/>
    <property type="evidence" value="ECO:0007669"/>
    <property type="project" value="InterPro"/>
</dbReference>
<dbReference type="OrthoDB" id="101192at2157"/>
<feature type="domain" description="NADH:quinone oxidoreductase/Mrp antiporter transmembrane" evidence="7">
    <location>
        <begin position="127"/>
        <end position="424"/>
    </location>
</feature>
<keyword evidence="2" id="KW-1003">Cell membrane</keyword>
<keyword evidence="5 6" id="KW-0472">Membrane</keyword>
<dbReference type="PANTHER" id="PTHR42703">
    <property type="entry name" value="NADH DEHYDROGENASE"/>
    <property type="match status" value="1"/>
</dbReference>
<evidence type="ECO:0000256" key="6">
    <source>
        <dbReference type="SAM" id="Phobius"/>
    </source>
</evidence>
<gene>
    <name evidence="8" type="ORF">GRX03_02515</name>
</gene>
<feature type="transmembrane region" description="Helical" evidence="6">
    <location>
        <begin position="68"/>
        <end position="95"/>
    </location>
</feature>
<accession>A0A6B0T6H5</accession>
<feature type="transmembrane region" description="Helical" evidence="6">
    <location>
        <begin position="436"/>
        <end position="455"/>
    </location>
</feature>
<sequence>MSLLALAPMLAVLLTGTAALLVRGWPRLQRGVSVLGTLGYAGAVGSLCWQVVSGGAVVYQVGGWRAPFGITLVADALSAFMLALTAIVAVYAVVFSVRFIDDRNQRVYYHPMFQFLLLGATGALLTGDLFNLFVWFEVMLMASYVFVAFYGNAQHTAAAVRYVVLNIIGGVLMLLGIGGLYATTGTLNMADMARVLADPGGVTGAVVGLSALIFVTFALKAGLVPFQFWVPSAYRAAPLPVVAVFAGATKKVGIYAIIRLYFTVFGNADLSVAVPGADAGSSIGFLAPVLVLMGVASILVGGLGAVTRDSLDELFAYSSIGQIGFIAVPIGIAAASTGSLRHLGVLAALVFAFHHAVTKGLLFLSTGVIRDAVGTTRLSRLGGLADSSPAFASVMLVGGLSLVGIPPLAGFFGKLFVFDAASRRFAVAAAGTETTAGAAAILLVLVVGAVLTILYSTRAWMGAFWGGQTEAVVRGRIDPVEVALLSTFAAVVLASGVGFEPIVQFADAAADAALDTDGYVDLVLGGERS</sequence>
<feature type="transmembrane region" description="Helical" evidence="6">
    <location>
        <begin position="202"/>
        <end position="224"/>
    </location>
</feature>
<organism evidence="8 9">
    <name type="scientific">Halovenus carboxidivorans</name>
    <dbReference type="NCBI Taxonomy" id="2692199"/>
    <lineage>
        <taxon>Archaea</taxon>
        <taxon>Methanobacteriati</taxon>
        <taxon>Methanobacteriota</taxon>
        <taxon>Stenosarchaea group</taxon>
        <taxon>Halobacteria</taxon>
        <taxon>Halobacteriales</taxon>
        <taxon>Haloarculaceae</taxon>
        <taxon>Halovenus</taxon>
    </lineage>
</organism>
<evidence type="ECO:0000313" key="9">
    <source>
        <dbReference type="Proteomes" id="UP000466535"/>
    </source>
</evidence>
<keyword evidence="9" id="KW-1185">Reference proteome</keyword>
<dbReference type="InterPro" id="IPR003918">
    <property type="entry name" value="NADH_UbQ_OxRdtase"/>
</dbReference>